<sequence length="128" mass="14579">MNRMILVVTLLEKRISKLLSRIVMITLLSCGLMSCWFPCAPAVNGHVKEDLTGEPLDSVKIEFFEEGILIQTIYTDTTGSFSFDMESESVFFTRKCGREFTLIFEKPAFDQQEFNDEAPKVGIQINLK</sequence>
<dbReference type="EMBL" id="JAAGVY010000009">
    <property type="protein sequence ID" value="NEN23211.1"/>
    <property type="molecule type" value="Genomic_DNA"/>
</dbReference>
<dbReference type="PROSITE" id="PS51257">
    <property type="entry name" value="PROKAR_LIPOPROTEIN"/>
    <property type="match status" value="1"/>
</dbReference>
<organism evidence="1 2">
    <name type="scientific">Cryomorpha ignava</name>
    <dbReference type="NCBI Taxonomy" id="101383"/>
    <lineage>
        <taxon>Bacteria</taxon>
        <taxon>Pseudomonadati</taxon>
        <taxon>Bacteroidota</taxon>
        <taxon>Flavobacteriia</taxon>
        <taxon>Flavobacteriales</taxon>
        <taxon>Cryomorphaceae</taxon>
        <taxon>Cryomorpha</taxon>
    </lineage>
</organism>
<evidence type="ECO:0000313" key="1">
    <source>
        <dbReference type="EMBL" id="NEN23211.1"/>
    </source>
</evidence>
<gene>
    <name evidence="1" type="ORF">G3O08_06825</name>
</gene>
<protein>
    <recommendedName>
        <fullName evidence="3">Carboxypeptidase regulatory-like domain-containing protein</fullName>
    </recommendedName>
</protein>
<comment type="caution">
    <text evidence="1">The sequence shown here is derived from an EMBL/GenBank/DDBJ whole genome shotgun (WGS) entry which is preliminary data.</text>
</comment>
<evidence type="ECO:0008006" key="3">
    <source>
        <dbReference type="Google" id="ProtNLM"/>
    </source>
</evidence>
<dbReference type="SUPFAM" id="SSF49478">
    <property type="entry name" value="Cna protein B-type domain"/>
    <property type="match status" value="1"/>
</dbReference>
<dbReference type="RefSeq" id="WP_163284205.1">
    <property type="nucleotide sequence ID" value="NZ_JAAGVY010000009.1"/>
</dbReference>
<reference evidence="1 2" key="1">
    <citation type="submission" date="2020-02" db="EMBL/GenBank/DDBJ databases">
        <title>Out from the shadows clarifying the taxonomy of the family Cryomorphaceae and related taxa by utilizing the GTDB taxonomic framework.</title>
        <authorList>
            <person name="Bowman J.P."/>
        </authorList>
    </citation>
    <scope>NUCLEOTIDE SEQUENCE [LARGE SCALE GENOMIC DNA]</scope>
    <source>
        <strain evidence="1 2">QSSC 1-22</strain>
    </source>
</reference>
<keyword evidence="2" id="KW-1185">Reference proteome</keyword>
<evidence type="ECO:0000313" key="2">
    <source>
        <dbReference type="Proteomes" id="UP000486602"/>
    </source>
</evidence>
<proteinExistence type="predicted"/>
<accession>A0A7K3WQB2</accession>
<dbReference type="AlphaFoldDB" id="A0A7K3WQB2"/>
<dbReference type="Proteomes" id="UP000486602">
    <property type="component" value="Unassembled WGS sequence"/>
</dbReference>
<name>A0A7K3WQB2_9FLAO</name>